<name>A0A9Q3XV26_9LACO</name>
<protein>
    <submittedName>
        <fullName evidence="4">Helix-turn-helix transcriptional regulator</fullName>
    </submittedName>
    <submittedName>
        <fullName evidence="3">Transcriptional regulator, Cro/CI family</fullName>
    </submittedName>
</protein>
<dbReference type="Pfam" id="PF01381">
    <property type="entry name" value="HTH_3"/>
    <property type="match status" value="1"/>
</dbReference>
<dbReference type="GO" id="GO:0003677">
    <property type="term" value="F:DNA binding"/>
    <property type="evidence" value="ECO:0007669"/>
    <property type="project" value="UniProtKB-KW"/>
</dbReference>
<dbReference type="InterPro" id="IPR001387">
    <property type="entry name" value="Cro/C1-type_HTH"/>
</dbReference>
<sequence>MNEIWASRLKSERLKKKKTQKDIADFLGMTKQAVQRYESSLSIPKLATWEKLADYFDVPVSYLMGIDEMRKRSKDSIQRMKRDHGIVLQTQLDRLQNTDLNPMQPLTVAKAIELVMDLYDKYDFNSEETTEISTILNALTFMINNSIDDDDDYQNTIDGFTKLVNNLKEQNKKASD</sequence>
<comment type="caution">
    <text evidence="4">The sequence shown here is derived from an EMBL/GenBank/DDBJ whole genome shotgun (WGS) entry which is preliminary data.</text>
</comment>
<evidence type="ECO:0000256" key="1">
    <source>
        <dbReference type="ARBA" id="ARBA00023125"/>
    </source>
</evidence>
<dbReference type="InterPro" id="IPR010982">
    <property type="entry name" value="Lambda_DNA-bd_dom_sf"/>
</dbReference>
<evidence type="ECO:0000313" key="6">
    <source>
        <dbReference type="Proteomes" id="UP000752647"/>
    </source>
</evidence>
<dbReference type="Proteomes" id="UP000752647">
    <property type="component" value="Unassembled WGS sequence"/>
</dbReference>
<feature type="domain" description="HTH cro/C1-type" evidence="2">
    <location>
        <begin position="9"/>
        <end position="63"/>
    </location>
</feature>
<evidence type="ECO:0000313" key="5">
    <source>
        <dbReference type="Proteomes" id="UP000199271"/>
    </source>
</evidence>
<dbReference type="PANTHER" id="PTHR46558">
    <property type="entry name" value="TRACRIPTIONAL REGULATORY PROTEIN-RELATED-RELATED"/>
    <property type="match status" value="1"/>
</dbReference>
<dbReference type="PROSITE" id="PS50943">
    <property type="entry name" value="HTH_CROC1"/>
    <property type="match status" value="1"/>
</dbReference>
<accession>A0A9Q3XV26</accession>
<proteinExistence type="predicted"/>
<evidence type="ECO:0000313" key="4">
    <source>
        <dbReference type="EMBL" id="MBZ5962147.1"/>
    </source>
</evidence>
<dbReference type="CDD" id="cd00093">
    <property type="entry name" value="HTH_XRE"/>
    <property type="match status" value="1"/>
</dbReference>
<dbReference type="SUPFAM" id="SSF47413">
    <property type="entry name" value="lambda repressor-like DNA-binding domains"/>
    <property type="match status" value="1"/>
</dbReference>
<dbReference type="PANTHER" id="PTHR46558:SF11">
    <property type="entry name" value="HTH-TYPE TRANSCRIPTIONAL REGULATOR XRE"/>
    <property type="match status" value="1"/>
</dbReference>
<dbReference type="Gene3D" id="1.10.260.40">
    <property type="entry name" value="lambda repressor-like DNA-binding domains"/>
    <property type="match status" value="1"/>
</dbReference>
<reference evidence="3 5" key="1">
    <citation type="submission" date="2015-12" db="EMBL/GenBank/DDBJ databases">
        <authorList>
            <person name="Andreevskaya M."/>
        </authorList>
    </citation>
    <scope>NUCLEOTIDE SEQUENCE [LARGE SCALE GENOMIC DNA]</scope>
    <source>
        <strain evidence="3 5">C122c</strain>
    </source>
</reference>
<keyword evidence="1" id="KW-0238">DNA-binding</keyword>
<dbReference type="AlphaFoldDB" id="A0A9Q3XV26"/>
<dbReference type="RefSeq" id="WP_010389803.1">
    <property type="nucleotide sequence ID" value="NZ_BPKT01000007.1"/>
</dbReference>
<dbReference type="GeneID" id="34301372"/>
<keyword evidence="5" id="KW-1185">Reference proteome</keyword>
<dbReference type="Proteomes" id="UP000199271">
    <property type="component" value="Unassembled WGS sequence"/>
</dbReference>
<reference evidence="4" key="2">
    <citation type="submission" date="2021-05" db="EMBL/GenBank/DDBJ databases">
        <title>Pangenome of Leuconostoc gelidum warrants species status for Leuconostoc gelidum subsp. gasicomitatum.</title>
        <authorList>
            <person name="Johansson P."/>
            <person name="Sade E."/>
            <person name="Hultman J."/>
            <person name="Auvinen P."/>
            <person name="Bjorkroth J."/>
        </authorList>
    </citation>
    <scope>NUCLEOTIDE SEQUENCE</scope>
    <source>
        <strain evidence="4">A.21.4</strain>
    </source>
</reference>
<evidence type="ECO:0000259" key="2">
    <source>
        <dbReference type="PROSITE" id="PS50943"/>
    </source>
</evidence>
<organism evidence="4 6">
    <name type="scientific">Leuconostoc gasicomitatum</name>
    <dbReference type="NCBI Taxonomy" id="115778"/>
    <lineage>
        <taxon>Bacteria</taxon>
        <taxon>Bacillati</taxon>
        <taxon>Bacillota</taxon>
        <taxon>Bacilli</taxon>
        <taxon>Lactobacillales</taxon>
        <taxon>Lactobacillaceae</taxon>
        <taxon>Leuconostoc</taxon>
        <taxon>Leuconostoc gelidum group</taxon>
    </lineage>
</organism>
<gene>
    <name evidence="3" type="ORF">C122C_0894</name>
    <name evidence="4" type="ORF">KIJ12_03065</name>
</gene>
<evidence type="ECO:0000313" key="3">
    <source>
        <dbReference type="EMBL" id="CUW11185.1"/>
    </source>
</evidence>
<dbReference type="EMBL" id="FBSY01000007">
    <property type="protein sequence ID" value="CUW11185.1"/>
    <property type="molecule type" value="Genomic_DNA"/>
</dbReference>
<dbReference type="EMBL" id="JAHBFI010000007">
    <property type="protein sequence ID" value="MBZ5962147.1"/>
    <property type="molecule type" value="Genomic_DNA"/>
</dbReference>
<dbReference type="SMART" id="SM00530">
    <property type="entry name" value="HTH_XRE"/>
    <property type="match status" value="1"/>
</dbReference>